<accession>A0A090EAE8</accession>
<comment type="similarity">
    <text evidence="2 10">Belongs to the beta sliding clamp family.</text>
</comment>
<keyword evidence="5 10" id="KW-0808">Transferase</keyword>
<dbReference type="PANTHER" id="PTHR30478:SF0">
    <property type="entry name" value="BETA SLIDING CLAMP"/>
    <property type="match status" value="1"/>
</dbReference>
<gene>
    <name evidence="14" type="primary">dnaN</name>
    <name evidence="14" type="ORF">MPL3356_60612</name>
</gene>
<dbReference type="Gene3D" id="3.70.10.10">
    <property type="match status" value="1"/>
</dbReference>
<dbReference type="NCBIfam" id="TIGR00663">
    <property type="entry name" value="dnan"/>
    <property type="match status" value="1"/>
</dbReference>
<organism evidence="14 15">
    <name type="scientific">Mesorhizobium plurifarium</name>
    <dbReference type="NCBI Taxonomy" id="69974"/>
    <lineage>
        <taxon>Bacteria</taxon>
        <taxon>Pseudomonadati</taxon>
        <taxon>Pseudomonadota</taxon>
        <taxon>Alphaproteobacteria</taxon>
        <taxon>Hyphomicrobiales</taxon>
        <taxon>Phyllobacteriaceae</taxon>
        <taxon>Mesorhizobium</taxon>
    </lineage>
</organism>
<sequence>MKFTVEASAISGALAVASKIVERRNTIPILSNAFFDATADRLLIRCTDLDLELSLTVPAKVSDAGQTTVPAHLLSDMMRKIPAGAEASFEIDQQMVVKAGRSNFKMHVLPAEDFPVMGGADYSHTIEMSGEQLYKLFSSVQFAISTEETRYYLNGIFFHARAGDRPTLRAVATDGHRLAKMEMPMPAEADGMPAVIVPRKTVAEIVRLSQTFADQKVILDVSDTKIRFTAGRNVIVSKLIDGTYPEYDRVIPAVGNKIAKVDAKTLAVAADRVATISSERGRAVRFQVTAGDLTLSVINPDAGDAQDSIDIDYDAEPLEIGFNSKYLLDALNALPGKTARISLTDAGSPARFTEDSDMDETFLVVLMPMRI</sequence>
<evidence type="ECO:0000256" key="3">
    <source>
        <dbReference type="ARBA" id="ARBA00021035"/>
    </source>
</evidence>
<evidence type="ECO:0000256" key="1">
    <source>
        <dbReference type="ARBA" id="ARBA00004496"/>
    </source>
</evidence>
<keyword evidence="7 10" id="KW-0235">DNA replication</keyword>
<name>A0A090EAE8_MESPL</name>
<dbReference type="InterPro" id="IPR022637">
    <property type="entry name" value="DNA_polIII_beta_cen"/>
</dbReference>
<evidence type="ECO:0000259" key="11">
    <source>
        <dbReference type="Pfam" id="PF00712"/>
    </source>
</evidence>
<evidence type="ECO:0000313" key="15">
    <source>
        <dbReference type="Proteomes" id="UP000045285"/>
    </source>
</evidence>
<dbReference type="GO" id="GO:0003887">
    <property type="term" value="F:DNA-directed DNA polymerase activity"/>
    <property type="evidence" value="ECO:0007669"/>
    <property type="project" value="UniProtKB-UniRule"/>
</dbReference>
<evidence type="ECO:0000256" key="8">
    <source>
        <dbReference type="ARBA" id="ARBA00022932"/>
    </source>
</evidence>
<dbReference type="GO" id="GO:0003677">
    <property type="term" value="F:DNA binding"/>
    <property type="evidence" value="ECO:0007669"/>
    <property type="project" value="UniProtKB-UniRule"/>
</dbReference>
<dbReference type="GO" id="GO:0008408">
    <property type="term" value="F:3'-5' exonuclease activity"/>
    <property type="evidence" value="ECO:0007669"/>
    <property type="project" value="InterPro"/>
</dbReference>
<dbReference type="GO" id="GO:0005737">
    <property type="term" value="C:cytoplasm"/>
    <property type="evidence" value="ECO:0007669"/>
    <property type="project" value="UniProtKB-SubCell"/>
</dbReference>
<dbReference type="Proteomes" id="UP000045285">
    <property type="component" value="Unassembled WGS sequence"/>
</dbReference>
<dbReference type="GO" id="GO:0006271">
    <property type="term" value="P:DNA strand elongation involved in DNA replication"/>
    <property type="evidence" value="ECO:0007669"/>
    <property type="project" value="TreeGrafter"/>
</dbReference>
<evidence type="ECO:0000256" key="7">
    <source>
        <dbReference type="ARBA" id="ARBA00022705"/>
    </source>
</evidence>
<keyword evidence="15" id="KW-1185">Reference proteome</keyword>
<dbReference type="EMBL" id="CCMZ01000056">
    <property type="protein sequence ID" value="CDX26905.1"/>
    <property type="molecule type" value="Genomic_DNA"/>
</dbReference>
<feature type="domain" description="DNA polymerase III beta sliding clamp C-terminal" evidence="13">
    <location>
        <begin position="249"/>
        <end position="370"/>
    </location>
</feature>
<dbReference type="PANTHER" id="PTHR30478">
    <property type="entry name" value="DNA POLYMERASE III SUBUNIT BETA"/>
    <property type="match status" value="1"/>
</dbReference>
<evidence type="ECO:0000313" key="14">
    <source>
        <dbReference type="EMBL" id="CDX26905.1"/>
    </source>
</evidence>
<dbReference type="InterPro" id="IPR046938">
    <property type="entry name" value="DNA_clamp_sf"/>
</dbReference>
<keyword evidence="4 10" id="KW-0963">Cytoplasm</keyword>
<feature type="domain" description="DNA polymerase III beta sliding clamp N-terminal" evidence="11">
    <location>
        <begin position="1"/>
        <end position="117"/>
    </location>
</feature>
<protein>
    <recommendedName>
        <fullName evidence="3 10">Beta sliding clamp</fullName>
    </recommendedName>
</protein>
<comment type="subunit">
    <text evidence="10">Forms a ring-shaped head-to-tail homodimer around DNA.</text>
</comment>
<keyword evidence="9" id="KW-0238">DNA-binding</keyword>
<dbReference type="CDD" id="cd00140">
    <property type="entry name" value="beta_clamp"/>
    <property type="match status" value="1"/>
</dbReference>
<comment type="subcellular location">
    <subcellularLocation>
        <location evidence="1 10">Cytoplasm</location>
    </subcellularLocation>
</comment>
<comment type="function">
    <text evidence="10">Confers DNA tethering and processivity to DNA polymerases and other proteins. Acts as a clamp, forming a ring around DNA (a reaction catalyzed by the clamp-loading complex) which diffuses in an ATP-independent manner freely and bidirectionally along dsDNA. Initially characterized for its ability to contact the catalytic subunit of DNA polymerase III (Pol III), a complex, multichain enzyme responsible for most of the replicative synthesis in bacteria; Pol III exhibits 3'-5' exonuclease proofreading activity. The beta chain is required for initiation of replication as well as for processivity of DNA replication.</text>
</comment>
<evidence type="ECO:0000256" key="2">
    <source>
        <dbReference type="ARBA" id="ARBA00010752"/>
    </source>
</evidence>
<dbReference type="SUPFAM" id="SSF55979">
    <property type="entry name" value="DNA clamp"/>
    <property type="match status" value="3"/>
</dbReference>
<evidence type="ECO:0000259" key="13">
    <source>
        <dbReference type="Pfam" id="PF02768"/>
    </source>
</evidence>
<dbReference type="Pfam" id="PF02767">
    <property type="entry name" value="DNA_pol3_beta_2"/>
    <property type="match status" value="1"/>
</dbReference>
<dbReference type="Pfam" id="PF00712">
    <property type="entry name" value="DNA_pol3_beta"/>
    <property type="match status" value="1"/>
</dbReference>
<feature type="domain" description="DNA polymerase III beta sliding clamp central" evidence="12">
    <location>
        <begin position="129"/>
        <end position="246"/>
    </location>
</feature>
<dbReference type="SMART" id="SM00480">
    <property type="entry name" value="POL3Bc"/>
    <property type="match status" value="1"/>
</dbReference>
<dbReference type="InterPro" id="IPR001001">
    <property type="entry name" value="DNA_polIII_beta"/>
</dbReference>
<keyword evidence="6 10" id="KW-0548">Nucleotidyltransferase</keyword>
<dbReference type="AlphaFoldDB" id="A0A090EAE8"/>
<dbReference type="Pfam" id="PF02768">
    <property type="entry name" value="DNA_pol3_beta_3"/>
    <property type="match status" value="1"/>
</dbReference>
<dbReference type="GO" id="GO:0009360">
    <property type="term" value="C:DNA polymerase III complex"/>
    <property type="evidence" value="ECO:0007669"/>
    <property type="project" value="InterPro"/>
</dbReference>
<evidence type="ECO:0000256" key="9">
    <source>
        <dbReference type="ARBA" id="ARBA00023125"/>
    </source>
</evidence>
<dbReference type="PIRSF" id="PIRSF000804">
    <property type="entry name" value="DNA_pol_III_b"/>
    <property type="match status" value="1"/>
</dbReference>
<reference evidence="15" key="1">
    <citation type="submission" date="2014-08" db="EMBL/GenBank/DDBJ databases">
        <authorList>
            <person name="Moulin L."/>
        </authorList>
    </citation>
    <scope>NUCLEOTIDE SEQUENCE [LARGE SCALE GENOMIC DNA]</scope>
</reference>
<evidence type="ECO:0000259" key="12">
    <source>
        <dbReference type="Pfam" id="PF02767"/>
    </source>
</evidence>
<dbReference type="InterPro" id="IPR022634">
    <property type="entry name" value="DNA_polIII_beta_N"/>
</dbReference>
<dbReference type="Gene3D" id="3.10.150.10">
    <property type="entry name" value="DNA Polymerase III, subunit A, domain 2"/>
    <property type="match status" value="1"/>
</dbReference>
<evidence type="ECO:0000256" key="10">
    <source>
        <dbReference type="PIRNR" id="PIRNR000804"/>
    </source>
</evidence>
<keyword evidence="8 10" id="KW-0239">DNA-directed DNA polymerase</keyword>
<evidence type="ECO:0000256" key="5">
    <source>
        <dbReference type="ARBA" id="ARBA00022679"/>
    </source>
</evidence>
<evidence type="ECO:0000256" key="6">
    <source>
        <dbReference type="ARBA" id="ARBA00022695"/>
    </source>
</evidence>
<proteinExistence type="inferred from homology"/>
<evidence type="ECO:0000256" key="4">
    <source>
        <dbReference type="ARBA" id="ARBA00022490"/>
    </source>
</evidence>
<dbReference type="InterPro" id="IPR022635">
    <property type="entry name" value="DNA_polIII_beta_C"/>
</dbReference>